<dbReference type="InterPro" id="IPR004158">
    <property type="entry name" value="DUF247_pln"/>
</dbReference>
<proteinExistence type="predicted"/>
<dbReference type="OMA" id="RWINQIS"/>
<reference evidence="2 4" key="1">
    <citation type="journal article" date="2017" name="Nature">
        <title>The sunflower genome provides insights into oil metabolism, flowering and Asterid evolution.</title>
        <authorList>
            <person name="Badouin H."/>
            <person name="Gouzy J."/>
            <person name="Grassa C.J."/>
            <person name="Murat F."/>
            <person name="Staton S.E."/>
            <person name="Cottret L."/>
            <person name="Lelandais-Briere C."/>
            <person name="Owens G.L."/>
            <person name="Carrere S."/>
            <person name="Mayjonade B."/>
            <person name="Legrand L."/>
            <person name="Gill N."/>
            <person name="Kane N.C."/>
            <person name="Bowers J.E."/>
            <person name="Hubner S."/>
            <person name="Bellec A."/>
            <person name="Berard A."/>
            <person name="Berges H."/>
            <person name="Blanchet N."/>
            <person name="Boniface M.C."/>
            <person name="Brunel D."/>
            <person name="Catrice O."/>
            <person name="Chaidir N."/>
            <person name="Claudel C."/>
            <person name="Donnadieu C."/>
            <person name="Faraut T."/>
            <person name="Fievet G."/>
            <person name="Helmstetter N."/>
            <person name="King M."/>
            <person name="Knapp S.J."/>
            <person name="Lai Z."/>
            <person name="Le Paslier M.C."/>
            <person name="Lippi Y."/>
            <person name="Lorenzon L."/>
            <person name="Mandel J.R."/>
            <person name="Marage G."/>
            <person name="Marchand G."/>
            <person name="Marquand E."/>
            <person name="Bret-Mestries E."/>
            <person name="Morien E."/>
            <person name="Nambeesan S."/>
            <person name="Nguyen T."/>
            <person name="Pegot-Espagnet P."/>
            <person name="Pouilly N."/>
            <person name="Raftis F."/>
            <person name="Sallet E."/>
            <person name="Schiex T."/>
            <person name="Thomas J."/>
            <person name="Vandecasteele C."/>
            <person name="Vares D."/>
            <person name="Vear F."/>
            <person name="Vautrin S."/>
            <person name="Crespi M."/>
            <person name="Mangin B."/>
            <person name="Burke J.M."/>
            <person name="Salse J."/>
            <person name="Munos S."/>
            <person name="Vincourt P."/>
            <person name="Rieseberg L.H."/>
            <person name="Langlade N.B."/>
        </authorList>
    </citation>
    <scope>NUCLEOTIDE SEQUENCE [LARGE SCALE GENOMIC DNA]</scope>
    <source>
        <strain evidence="4">cv. SF193</strain>
        <tissue evidence="2">Leaves</tissue>
    </source>
</reference>
<keyword evidence="1" id="KW-1133">Transmembrane helix</keyword>
<dbReference type="AlphaFoldDB" id="A0A251TSE2"/>
<feature type="transmembrane region" description="Helical" evidence="1">
    <location>
        <begin position="458"/>
        <end position="479"/>
    </location>
</feature>
<sequence>MASSNPIFSPNYGEKPWVDQINETLKTQIAVTIDTPPVSIFEVPKYLKAEKLEAYVPLRVGLGPNHHFRPDLYHKMERKKLTAVKRVLKSHQILDYEKEIVQKVKKIVPLIRDCYELYYDADDTTLAWLFTIDGMFLIDQLNAYSNGGFSIEANDLIMLENQIPLIVLKEIQKALLGQKVHAQEDSLESKFRYFCKSNSSLVLSEESIDFSRVKHLLDYMYNSIVNNETLIPRKVYVTNPEHDPCEKDAKLELLEAGIRFAGVIPGVEPFYQLIEYLSEKFFDILEKRRIAEEIQVPSVSELHKVAGVEFRLSPKNEGIRNVNFVQGKVRYCYLPLMTLNSDSEVVLRNLVAYEKLIANNSFMGGYDLVLTEYVDFICGIIDNVKDVKLLREQKIIQGDLSDEEIVNLFNGIEKSRLEMSGESELRKTVAQLNMVYESTPRIWVQRRIEKQFVSSAKFITFFIIISSTLILIWEVYLMVNGFNTLHMMLARFLRERLSRLHRFFFGPRGPDPVTEH</sequence>
<dbReference type="PANTHER" id="PTHR31549:SF279">
    <property type="match status" value="1"/>
</dbReference>
<dbReference type="InParanoid" id="A0A251TSE2"/>
<name>A0A251TSE2_HELAN</name>
<keyword evidence="1" id="KW-0472">Membrane</keyword>
<keyword evidence="1" id="KW-0812">Transmembrane</keyword>
<keyword evidence="4" id="KW-1185">Reference proteome</keyword>
<evidence type="ECO:0000256" key="1">
    <source>
        <dbReference type="SAM" id="Phobius"/>
    </source>
</evidence>
<dbReference type="Pfam" id="PF03140">
    <property type="entry name" value="DUF247"/>
    <property type="match status" value="1"/>
</dbReference>
<dbReference type="Proteomes" id="UP000215914">
    <property type="component" value="Chromosome 10"/>
</dbReference>
<accession>A0A251TSE2</accession>
<evidence type="ECO:0000313" key="4">
    <source>
        <dbReference type="Proteomes" id="UP000215914"/>
    </source>
</evidence>
<organism evidence="3 4">
    <name type="scientific">Helianthus annuus</name>
    <name type="common">Common sunflower</name>
    <dbReference type="NCBI Taxonomy" id="4232"/>
    <lineage>
        <taxon>Eukaryota</taxon>
        <taxon>Viridiplantae</taxon>
        <taxon>Streptophyta</taxon>
        <taxon>Embryophyta</taxon>
        <taxon>Tracheophyta</taxon>
        <taxon>Spermatophyta</taxon>
        <taxon>Magnoliopsida</taxon>
        <taxon>eudicotyledons</taxon>
        <taxon>Gunneridae</taxon>
        <taxon>Pentapetalae</taxon>
        <taxon>asterids</taxon>
        <taxon>campanulids</taxon>
        <taxon>Asterales</taxon>
        <taxon>Asteraceae</taxon>
        <taxon>Asteroideae</taxon>
        <taxon>Heliantheae alliance</taxon>
        <taxon>Heliantheae</taxon>
        <taxon>Helianthus</taxon>
    </lineage>
</organism>
<evidence type="ECO:0000313" key="3">
    <source>
        <dbReference type="EMBL" id="OTG12941.1"/>
    </source>
</evidence>
<reference evidence="3" key="2">
    <citation type="submission" date="2017-02" db="EMBL/GenBank/DDBJ databases">
        <title>Sunflower complete genome.</title>
        <authorList>
            <person name="Langlade N."/>
            <person name="Munos S."/>
        </authorList>
    </citation>
    <scope>NUCLEOTIDE SEQUENCE [LARGE SCALE GENOMIC DNA]</scope>
    <source>
        <tissue evidence="3">Leaves</tissue>
    </source>
</reference>
<reference evidence="2" key="3">
    <citation type="submission" date="2020-06" db="EMBL/GenBank/DDBJ databases">
        <title>Helianthus annuus Genome sequencing and assembly Release 2.</title>
        <authorList>
            <person name="Gouzy J."/>
            <person name="Langlade N."/>
            <person name="Munos S."/>
        </authorList>
    </citation>
    <scope>NUCLEOTIDE SEQUENCE</scope>
    <source>
        <tissue evidence="2">Leaves</tissue>
    </source>
</reference>
<dbReference type="EMBL" id="MNCJ02000325">
    <property type="protein sequence ID" value="KAF5788241.1"/>
    <property type="molecule type" value="Genomic_DNA"/>
</dbReference>
<dbReference type="EMBL" id="CM007899">
    <property type="protein sequence ID" value="OTG12941.1"/>
    <property type="molecule type" value="Genomic_DNA"/>
</dbReference>
<protein>
    <submittedName>
        <fullName evidence="3">Uncharacterized protein</fullName>
    </submittedName>
</protein>
<gene>
    <name evidence="3" type="ORF">HannXRQ_Chr10g0315151</name>
    <name evidence="2" type="ORF">HanXRQr2_Chr10g0461831</name>
</gene>
<dbReference type="Gramene" id="mRNA:HanXRQr2_Chr10g0461831">
    <property type="protein sequence ID" value="CDS:HanXRQr2_Chr10g0461831.1"/>
    <property type="gene ID" value="HanXRQr2_Chr10g0461831"/>
</dbReference>
<evidence type="ECO:0000313" key="2">
    <source>
        <dbReference type="EMBL" id="KAF5788241.1"/>
    </source>
</evidence>
<dbReference type="OrthoDB" id="1621957at2759"/>
<dbReference type="PANTHER" id="PTHR31549">
    <property type="entry name" value="PROTEIN, PUTATIVE (DUF247)-RELATED-RELATED"/>
    <property type="match status" value="1"/>
</dbReference>